<accession>A0A0A9GXP3</accession>
<dbReference type="EMBL" id="GBRH01172538">
    <property type="protein sequence ID" value="JAE25358.1"/>
    <property type="molecule type" value="Transcribed_RNA"/>
</dbReference>
<organism evidence="1">
    <name type="scientific">Arundo donax</name>
    <name type="common">Giant reed</name>
    <name type="synonym">Donax arundinaceus</name>
    <dbReference type="NCBI Taxonomy" id="35708"/>
    <lineage>
        <taxon>Eukaryota</taxon>
        <taxon>Viridiplantae</taxon>
        <taxon>Streptophyta</taxon>
        <taxon>Embryophyta</taxon>
        <taxon>Tracheophyta</taxon>
        <taxon>Spermatophyta</taxon>
        <taxon>Magnoliopsida</taxon>
        <taxon>Liliopsida</taxon>
        <taxon>Poales</taxon>
        <taxon>Poaceae</taxon>
        <taxon>PACMAD clade</taxon>
        <taxon>Arundinoideae</taxon>
        <taxon>Arundineae</taxon>
        <taxon>Arundo</taxon>
    </lineage>
</organism>
<evidence type="ECO:0000313" key="1">
    <source>
        <dbReference type="EMBL" id="JAE25358.1"/>
    </source>
</evidence>
<sequence length="27" mass="3178">MINVTKSLIACTSSFILFCDLYDYRME</sequence>
<dbReference type="AlphaFoldDB" id="A0A0A9GXP3"/>
<proteinExistence type="predicted"/>
<reference evidence="1" key="1">
    <citation type="submission" date="2014-09" db="EMBL/GenBank/DDBJ databases">
        <authorList>
            <person name="Magalhaes I.L.F."/>
            <person name="Oliveira U."/>
            <person name="Santos F.R."/>
            <person name="Vidigal T.H.D.A."/>
            <person name="Brescovit A.D."/>
            <person name="Santos A.J."/>
        </authorList>
    </citation>
    <scope>NUCLEOTIDE SEQUENCE</scope>
    <source>
        <tissue evidence="1">Shoot tissue taken approximately 20 cm above the soil surface</tissue>
    </source>
</reference>
<reference evidence="1" key="2">
    <citation type="journal article" date="2015" name="Data Brief">
        <title>Shoot transcriptome of the giant reed, Arundo donax.</title>
        <authorList>
            <person name="Barrero R.A."/>
            <person name="Guerrero F.D."/>
            <person name="Moolhuijzen P."/>
            <person name="Goolsby J.A."/>
            <person name="Tidwell J."/>
            <person name="Bellgard S.E."/>
            <person name="Bellgard M.I."/>
        </authorList>
    </citation>
    <scope>NUCLEOTIDE SEQUENCE</scope>
    <source>
        <tissue evidence="1">Shoot tissue taken approximately 20 cm above the soil surface</tissue>
    </source>
</reference>
<name>A0A0A9GXP3_ARUDO</name>
<protein>
    <submittedName>
        <fullName evidence="1">Uncharacterized protein</fullName>
    </submittedName>
</protein>